<dbReference type="Gene3D" id="1.10.443.20">
    <property type="entry name" value="Centromere DNA-binding protein complex CBF3 subunit, domain 2"/>
    <property type="match status" value="1"/>
</dbReference>
<dbReference type="Proteomes" id="UP000054481">
    <property type="component" value="Unassembled WGS sequence"/>
</dbReference>
<organism evidence="2 3">
    <name type="scientific">Hirsutella minnesotensis 3608</name>
    <dbReference type="NCBI Taxonomy" id="1043627"/>
    <lineage>
        <taxon>Eukaryota</taxon>
        <taxon>Fungi</taxon>
        <taxon>Dikarya</taxon>
        <taxon>Ascomycota</taxon>
        <taxon>Pezizomycotina</taxon>
        <taxon>Sordariomycetes</taxon>
        <taxon>Hypocreomycetidae</taxon>
        <taxon>Hypocreales</taxon>
        <taxon>Ophiocordycipitaceae</taxon>
        <taxon>Hirsutella</taxon>
    </lineage>
</organism>
<evidence type="ECO:0000259" key="1">
    <source>
        <dbReference type="Pfam" id="PF16787"/>
    </source>
</evidence>
<keyword evidence="3" id="KW-1185">Reference proteome</keyword>
<dbReference type="Pfam" id="PF16787">
    <property type="entry name" value="NDC10_II"/>
    <property type="match status" value="1"/>
</dbReference>
<dbReference type="EMBL" id="KQ030830">
    <property type="protein sequence ID" value="KJZ68699.1"/>
    <property type="molecule type" value="Genomic_DNA"/>
</dbReference>
<dbReference type="AlphaFoldDB" id="A0A0F8A0N8"/>
<name>A0A0F8A0N8_9HYPO</name>
<dbReference type="OrthoDB" id="4325529at2759"/>
<proteinExistence type="predicted"/>
<protein>
    <recommendedName>
        <fullName evidence="1">Ndc10 domain-containing protein</fullName>
    </recommendedName>
</protein>
<gene>
    <name evidence="2" type="ORF">HIM_11913</name>
</gene>
<sequence length="251" mass="28113">MTPPSSEDSKAFYLALRGIFTDQNAQLRRLKKISRLIDEHKQQPPISKLIQEHGIDAVYNNPKQLLSARVFESPLAARKHFSELPAPMTNSLQQHARTHSPKLTSLSALLALSDHDIDDGNEIAVAPIFSESVRQFGERLPKIPFTQYGLLGADTTKMSKIVPDGPLSAEVWPQLDKWKEAHSSPLSDFRVEQNMAAGAFLELMEWLREVLLQDAVFLRESYPDHPLFQDPVFLVPSLPHLPAKSGAHPNS</sequence>
<dbReference type="InterPro" id="IPR038279">
    <property type="entry name" value="Ndc10_dom2_sf"/>
</dbReference>
<reference evidence="2 3" key="1">
    <citation type="journal article" date="2014" name="Genome Biol. Evol.">
        <title>Comparative genomics and transcriptomics analyses reveal divergent lifestyle features of nematode endoparasitic fungus Hirsutella minnesotensis.</title>
        <authorList>
            <person name="Lai Y."/>
            <person name="Liu K."/>
            <person name="Zhang X."/>
            <person name="Zhang X."/>
            <person name="Li K."/>
            <person name="Wang N."/>
            <person name="Shu C."/>
            <person name="Wu Y."/>
            <person name="Wang C."/>
            <person name="Bushley K.E."/>
            <person name="Xiang M."/>
            <person name="Liu X."/>
        </authorList>
    </citation>
    <scope>NUCLEOTIDE SEQUENCE [LARGE SCALE GENOMIC DNA]</scope>
    <source>
        <strain evidence="2 3">3608</strain>
    </source>
</reference>
<evidence type="ECO:0000313" key="3">
    <source>
        <dbReference type="Proteomes" id="UP000054481"/>
    </source>
</evidence>
<dbReference type="InterPro" id="IPR031872">
    <property type="entry name" value="NDC10_II"/>
</dbReference>
<dbReference type="GO" id="GO:0003677">
    <property type="term" value="F:DNA binding"/>
    <property type="evidence" value="ECO:0007669"/>
    <property type="project" value="InterPro"/>
</dbReference>
<accession>A0A0F8A0N8</accession>
<evidence type="ECO:0000313" key="2">
    <source>
        <dbReference type="EMBL" id="KJZ68699.1"/>
    </source>
</evidence>
<feature type="domain" description="Ndc10" evidence="1">
    <location>
        <begin position="159"/>
        <end position="233"/>
    </location>
</feature>